<accession>A0A367RUB8</accession>
<feature type="transmembrane region" description="Helical" evidence="1">
    <location>
        <begin position="154"/>
        <end position="177"/>
    </location>
</feature>
<comment type="caution">
    <text evidence="3">The sequence shown here is derived from an EMBL/GenBank/DDBJ whole genome shotgun (WGS) entry which is preliminary data.</text>
</comment>
<feature type="domain" description="DUF2231" evidence="2">
    <location>
        <begin position="21"/>
        <end position="184"/>
    </location>
</feature>
<evidence type="ECO:0000313" key="4">
    <source>
        <dbReference type="Proteomes" id="UP000252107"/>
    </source>
</evidence>
<keyword evidence="1" id="KW-0812">Transmembrane</keyword>
<dbReference type="AlphaFoldDB" id="A0A367RUB8"/>
<keyword evidence="1" id="KW-1133">Transmembrane helix</keyword>
<feature type="transmembrane region" description="Helical" evidence="1">
    <location>
        <begin position="114"/>
        <end position="134"/>
    </location>
</feature>
<evidence type="ECO:0000313" key="3">
    <source>
        <dbReference type="EMBL" id="RCJ40148.1"/>
    </source>
</evidence>
<evidence type="ECO:0000256" key="1">
    <source>
        <dbReference type="SAM" id="Phobius"/>
    </source>
</evidence>
<dbReference type="Proteomes" id="UP000252107">
    <property type="component" value="Unassembled WGS sequence"/>
</dbReference>
<proteinExistence type="predicted"/>
<dbReference type="EMBL" id="LXQD01000054">
    <property type="protein sequence ID" value="RCJ40148.1"/>
    <property type="molecule type" value="Genomic_DNA"/>
</dbReference>
<dbReference type="InterPro" id="IPR019251">
    <property type="entry name" value="DUF2231_TM"/>
</dbReference>
<feature type="transmembrane region" description="Helical" evidence="1">
    <location>
        <begin position="71"/>
        <end position="94"/>
    </location>
</feature>
<dbReference type="Pfam" id="PF09990">
    <property type="entry name" value="DUF2231"/>
    <property type="match status" value="1"/>
</dbReference>
<name>A0A367RUB8_9NOSO</name>
<gene>
    <name evidence="3" type="ORF">A6770_10355</name>
</gene>
<sequence length="200" mass="22295">MNSELINQLSDLGANGLPYSIPIHPNLVHLTLGLFIIGITFDIAGVLFPFQKWVFKFLAISVERANLFDVGWYNMLASTVITFFTVAAGFYEMLLATPPADVKSAWGLQAMETMLWHGVGGVFLLALILVMTIWRGWQRFISNQDADKQVHWSYLLTGVAVMFIMYVHGTLGAQMAAEFGIHNTADKLLRLGEDLNTVLK</sequence>
<organism evidence="3 4">
    <name type="scientific">Nostoc minutum NIES-26</name>
    <dbReference type="NCBI Taxonomy" id="1844469"/>
    <lineage>
        <taxon>Bacteria</taxon>
        <taxon>Bacillati</taxon>
        <taxon>Cyanobacteriota</taxon>
        <taxon>Cyanophyceae</taxon>
        <taxon>Nostocales</taxon>
        <taxon>Nostocaceae</taxon>
        <taxon>Nostoc</taxon>
    </lineage>
</organism>
<feature type="transmembrane region" description="Helical" evidence="1">
    <location>
        <begin position="27"/>
        <end position="50"/>
    </location>
</feature>
<evidence type="ECO:0000259" key="2">
    <source>
        <dbReference type="Pfam" id="PF09990"/>
    </source>
</evidence>
<keyword evidence="1" id="KW-0472">Membrane</keyword>
<reference evidence="3" key="1">
    <citation type="submission" date="2016-04" db="EMBL/GenBank/DDBJ databases">
        <authorList>
            <person name="Tabuchi Yagui T.R."/>
        </authorList>
    </citation>
    <scope>NUCLEOTIDE SEQUENCE [LARGE SCALE GENOMIC DNA]</scope>
    <source>
        <strain evidence="3">NIES-26</strain>
    </source>
</reference>
<protein>
    <recommendedName>
        <fullName evidence="2">DUF2231 domain-containing protein</fullName>
    </recommendedName>
</protein>
<keyword evidence="4" id="KW-1185">Reference proteome</keyword>